<evidence type="ECO:0000259" key="1">
    <source>
        <dbReference type="Pfam" id="PF23227"/>
    </source>
</evidence>
<reference evidence="2 3" key="1">
    <citation type="submission" date="2019-04" db="EMBL/GenBank/DDBJ databases">
        <title>Draft genome of the big-headed turtle Platysternon megacephalum.</title>
        <authorList>
            <person name="Gong S."/>
        </authorList>
    </citation>
    <scope>NUCLEOTIDE SEQUENCE [LARGE SCALE GENOMIC DNA]</scope>
    <source>
        <strain evidence="2">DO16091913</strain>
        <tissue evidence="2">Muscle</tissue>
    </source>
</reference>
<dbReference type="Proteomes" id="UP000297703">
    <property type="component" value="Unassembled WGS sequence"/>
</dbReference>
<dbReference type="Pfam" id="PF23227">
    <property type="entry name" value="HEAT_MROH2B_C"/>
    <property type="match status" value="1"/>
</dbReference>
<accession>A0A4D9E8R8</accession>
<dbReference type="InterPro" id="IPR055406">
    <property type="entry name" value="HEAT_Maestro"/>
</dbReference>
<organism evidence="2 3">
    <name type="scientific">Platysternon megacephalum</name>
    <name type="common">big-headed turtle</name>
    <dbReference type="NCBI Taxonomy" id="55544"/>
    <lineage>
        <taxon>Eukaryota</taxon>
        <taxon>Metazoa</taxon>
        <taxon>Chordata</taxon>
        <taxon>Craniata</taxon>
        <taxon>Vertebrata</taxon>
        <taxon>Euteleostomi</taxon>
        <taxon>Archelosauria</taxon>
        <taxon>Testudinata</taxon>
        <taxon>Testudines</taxon>
        <taxon>Cryptodira</taxon>
        <taxon>Durocryptodira</taxon>
        <taxon>Testudinoidea</taxon>
        <taxon>Platysternidae</taxon>
        <taxon>Platysternon</taxon>
    </lineage>
</organism>
<dbReference type="AlphaFoldDB" id="A0A4D9E8R8"/>
<evidence type="ECO:0000313" key="2">
    <source>
        <dbReference type="EMBL" id="TFK07551.1"/>
    </source>
</evidence>
<keyword evidence="3" id="KW-1185">Reference proteome</keyword>
<name>A0A4D9E8R8_9SAUR</name>
<protein>
    <submittedName>
        <fullName evidence="2">Cellular retinoic acid-binding protein 2</fullName>
    </submittedName>
</protein>
<dbReference type="InterPro" id="IPR045206">
    <property type="entry name" value="Maestro_heat-like_prot"/>
</dbReference>
<dbReference type="EMBL" id="QXTE01000082">
    <property type="protein sequence ID" value="TFK07551.1"/>
    <property type="molecule type" value="Genomic_DNA"/>
</dbReference>
<feature type="domain" description="Maestro/Maestro-like HEAT-repeats" evidence="1">
    <location>
        <begin position="8"/>
        <end position="144"/>
    </location>
</feature>
<sequence length="155" mass="18446">MSYTIHPFGDLLSRIDKKEKANPMDEAANRLVPLLLHLQDENEAVVEACKYVLRCLAPYFKWTMKKKVITNKTYYNLQLVLRKTSKHLVEKYKRDNLLEYIYRSMRYLKCKQAFIKRVMAIFLGYLINMDDSLMRQVDLDILIRSKLLNCEAVNF</sequence>
<dbReference type="OrthoDB" id="9039271at2759"/>
<comment type="caution">
    <text evidence="2">The sequence shown here is derived from an EMBL/GenBank/DDBJ whole genome shotgun (WGS) entry which is preliminary data.</text>
</comment>
<reference evidence="2 3" key="2">
    <citation type="submission" date="2019-04" db="EMBL/GenBank/DDBJ databases">
        <title>The genome sequence of big-headed turtle.</title>
        <authorList>
            <person name="Gong S."/>
        </authorList>
    </citation>
    <scope>NUCLEOTIDE SEQUENCE [LARGE SCALE GENOMIC DNA]</scope>
    <source>
        <strain evidence="2">DO16091913</strain>
        <tissue evidence="2">Muscle</tissue>
    </source>
</reference>
<gene>
    <name evidence="2" type="ORF">DR999_PMT09599</name>
</gene>
<proteinExistence type="predicted"/>
<evidence type="ECO:0000313" key="3">
    <source>
        <dbReference type="Proteomes" id="UP000297703"/>
    </source>
</evidence>
<dbReference type="PANTHER" id="PTHR23120">
    <property type="entry name" value="MAESTRO-RELATED HEAT DOMAIN-CONTAINING"/>
    <property type="match status" value="1"/>
</dbReference>
<dbReference type="GO" id="GO:0005737">
    <property type="term" value="C:cytoplasm"/>
    <property type="evidence" value="ECO:0007669"/>
    <property type="project" value="TreeGrafter"/>
</dbReference>
<dbReference type="PANTHER" id="PTHR23120:SF5">
    <property type="entry name" value="MAESTRO HEAT-LIKE REPEAT FAMILY MEMBER 9"/>
    <property type="match status" value="1"/>
</dbReference>